<dbReference type="AlphaFoldDB" id="A0A0S4SWX9"/>
<feature type="transmembrane region" description="Helical" evidence="1">
    <location>
        <begin position="6"/>
        <end position="25"/>
    </location>
</feature>
<reference evidence="2 3" key="1">
    <citation type="submission" date="2015-11" db="EMBL/GenBank/DDBJ databases">
        <authorList>
            <consortium name="Pathogen Informatics"/>
        </authorList>
    </citation>
    <scope>NUCLEOTIDE SEQUENCE [LARGE SCALE GENOMIC DNA]</scope>
    <source>
        <strain evidence="2 3">006A-0059</strain>
    </source>
</reference>
<gene>
    <name evidence="2" type="ORF">ERS686654_02136</name>
</gene>
<sequence>MDLLKYIEPIITLAVIILTALNWLIKQKISLIEQRVTRLEDFEKTSQEAFKLLREIKGKIDMLLKNYP</sequence>
<evidence type="ECO:0000256" key="1">
    <source>
        <dbReference type="SAM" id="Phobius"/>
    </source>
</evidence>
<evidence type="ECO:0000313" key="2">
    <source>
        <dbReference type="EMBL" id="CUU90552.1"/>
    </source>
</evidence>
<keyword evidence="1" id="KW-0812">Transmembrane</keyword>
<proteinExistence type="predicted"/>
<organism evidence="2 3">
    <name type="scientific">Campylobacter hyointestinalis subsp. hyointestinalis</name>
    <dbReference type="NCBI Taxonomy" id="91352"/>
    <lineage>
        <taxon>Bacteria</taxon>
        <taxon>Pseudomonadati</taxon>
        <taxon>Campylobacterota</taxon>
        <taxon>Epsilonproteobacteria</taxon>
        <taxon>Campylobacterales</taxon>
        <taxon>Campylobacteraceae</taxon>
        <taxon>Campylobacter</taxon>
    </lineage>
</organism>
<evidence type="ECO:0000313" key="3">
    <source>
        <dbReference type="Proteomes" id="UP000052237"/>
    </source>
</evidence>
<dbReference type="RefSeq" id="WP_059425623.1">
    <property type="nucleotide sequence ID" value="NZ_FAVB01000009.1"/>
</dbReference>
<comment type="caution">
    <text evidence="2">The sequence shown here is derived from an EMBL/GenBank/DDBJ whole genome shotgun (WGS) entry which is preliminary data.</text>
</comment>
<keyword evidence="1" id="KW-0472">Membrane</keyword>
<protein>
    <submittedName>
        <fullName evidence="2">Uncharacterized protein</fullName>
    </submittedName>
</protein>
<name>A0A0S4SWX9_CAMHY</name>
<accession>A0A0S4SWX9</accession>
<dbReference type="Proteomes" id="UP000052237">
    <property type="component" value="Unassembled WGS sequence"/>
</dbReference>
<keyword evidence="1" id="KW-1133">Transmembrane helix</keyword>
<dbReference type="EMBL" id="FAVB01000009">
    <property type="protein sequence ID" value="CUU90552.1"/>
    <property type="molecule type" value="Genomic_DNA"/>
</dbReference>
<keyword evidence="3" id="KW-1185">Reference proteome</keyword>